<dbReference type="GO" id="GO:0005783">
    <property type="term" value="C:endoplasmic reticulum"/>
    <property type="evidence" value="ECO:0007669"/>
    <property type="project" value="TreeGrafter"/>
</dbReference>
<feature type="domain" description="Thioredoxin" evidence="3">
    <location>
        <begin position="1"/>
        <end position="123"/>
    </location>
</feature>
<keyword evidence="2" id="KW-0812">Transmembrane</keyword>
<dbReference type="Gene3D" id="3.40.30.10">
    <property type="entry name" value="Glutaredoxin"/>
    <property type="match status" value="1"/>
</dbReference>
<dbReference type="PANTHER" id="PTHR18929:SF93">
    <property type="entry name" value="PROTEIN DISULFIDE-ISOMERASE A2"/>
    <property type="match status" value="1"/>
</dbReference>
<dbReference type="InterPro" id="IPR013766">
    <property type="entry name" value="Thioredoxin_domain"/>
</dbReference>
<dbReference type="GeneTree" id="ENSGT00940000165626"/>
<reference evidence="4" key="3">
    <citation type="submission" date="2025-09" db="UniProtKB">
        <authorList>
            <consortium name="Ensembl"/>
        </authorList>
    </citation>
    <scope>IDENTIFICATION</scope>
</reference>
<dbReference type="Pfam" id="PF00085">
    <property type="entry name" value="Thioredoxin"/>
    <property type="match status" value="1"/>
</dbReference>
<evidence type="ECO:0000313" key="5">
    <source>
        <dbReference type="Proteomes" id="UP000472265"/>
    </source>
</evidence>
<reference evidence="4" key="2">
    <citation type="submission" date="2025-08" db="UniProtKB">
        <authorList>
            <consortium name="Ensembl"/>
        </authorList>
    </citation>
    <scope>IDENTIFICATION</scope>
</reference>
<keyword evidence="5" id="KW-1185">Reference proteome</keyword>
<evidence type="ECO:0000313" key="4">
    <source>
        <dbReference type="Ensembl" id="ENSSAUP00010048904.1"/>
    </source>
</evidence>
<dbReference type="InParanoid" id="A0A671XCS5"/>
<proteinExistence type="inferred from homology"/>
<dbReference type="SUPFAM" id="SSF52833">
    <property type="entry name" value="Thioredoxin-like"/>
    <property type="match status" value="1"/>
</dbReference>
<dbReference type="GO" id="GO:0006457">
    <property type="term" value="P:protein folding"/>
    <property type="evidence" value="ECO:0007669"/>
    <property type="project" value="TreeGrafter"/>
</dbReference>
<dbReference type="PROSITE" id="PS51352">
    <property type="entry name" value="THIOREDOXIN_2"/>
    <property type="match status" value="1"/>
</dbReference>
<feature type="transmembrane region" description="Helical" evidence="2">
    <location>
        <begin position="112"/>
        <end position="131"/>
    </location>
</feature>
<sequence length="134" mass="15714">MVLHINNFDRALRENQFLLVEFCKFTVYAPWCGHCQQLEPIYAEAAGKLKSEKSEMRLAKVDAIEEKELAKEFNIDSFPTLKLFMNGDRKQPPRLNRVCVCLPYLFPAEPVYHLFYALGYLIWSFFVSFTCKSF</sequence>
<dbReference type="Ensembl" id="ENSSAUT00010051446.1">
    <property type="protein sequence ID" value="ENSSAUP00010048904.1"/>
    <property type="gene ID" value="ENSSAUG00010020402.1"/>
</dbReference>
<protein>
    <recommendedName>
        <fullName evidence="3">Thioredoxin domain-containing protein</fullName>
    </recommendedName>
</protein>
<name>A0A671XCS5_SPAAU</name>
<dbReference type="InterPro" id="IPR036249">
    <property type="entry name" value="Thioredoxin-like_sf"/>
</dbReference>
<dbReference type="CDD" id="cd02961">
    <property type="entry name" value="PDI_a_family"/>
    <property type="match status" value="1"/>
</dbReference>
<evidence type="ECO:0000256" key="2">
    <source>
        <dbReference type="SAM" id="Phobius"/>
    </source>
</evidence>
<comment type="similarity">
    <text evidence="1">Belongs to the protein disulfide isomerase family.</text>
</comment>
<dbReference type="AlphaFoldDB" id="A0A671XCS5"/>
<dbReference type="GO" id="GO:0034976">
    <property type="term" value="P:response to endoplasmic reticulum stress"/>
    <property type="evidence" value="ECO:0007669"/>
    <property type="project" value="TreeGrafter"/>
</dbReference>
<dbReference type="Proteomes" id="UP000472265">
    <property type="component" value="Chromosome 1"/>
</dbReference>
<dbReference type="GO" id="GO:0003756">
    <property type="term" value="F:protein disulfide isomerase activity"/>
    <property type="evidence" value="ECO:0007669"/>
    <property type="project" value="TreeGrafter"/>
</dbReference>
<keyword evidence="2" id="KW-1133">Transmembrane helix</keyword>
<evidence type="ECO:0000259" key="3">
    <source>
        <dbReference type="PROSITE" id="PS51352"/>
    </source>
</evidence>
<dbReference type="PANTHER" id="PTHR18929">
    <property type="entry name" value="PROTEIN DISULFIDE ISOMERASE"/>
    <property type="match status" value="1"/>
</dbReference>
<accession>A0A671XCS5</accession>
<dbReference type="OMA" id="ATIKFAR"/>
<evidence type="ECO:0000256" key="1">
    <source>
        <dbReference type="ARBA" id="ARBA00006347"/>
    </source>
</evidence>
<organism evidence="4 5">
    <name type="scientific">Sparus aurata</name>
    <name type="common">Gilthead sea bream</name>
    <dbReference type="NCBI Taxonomy" id="8175"/>
    <lineage>
        <taxon>Eukaryota</taxon>
        <taxon>Metazoa</taxon>
        <taxon>Chordata</taxon>
        <taxon>Craniata</taxon>
        <taxon>Vertebrata</taxon>
        <taxon>Euteleostomi</taxon>
        <taxon>Actinopterygii</taxon>
        <taxon>Neopterygii</taxon>
        <taxon>Teleostei</taxon>
        <taxon>Neoteleostei</taxon>
        <taxon>Acanthomorphata</taxon>
        <taxon>Eupercaria</taxon>
        <taxon>Spariformes</taxon>
        <taxon>Sparidae</taxon>
        <taxon>Sparus</taxon>
    </lineage>
</organism>
<keyword evidence="2" id="KW-0472">Membrane</keyword>
<reference evidence="4" key="1">
    <citation type="submission" date="2021-04" db="EMBL/GenBank/DDBJ databases">
        <authorList>
            <consortium name="Wellcome Sanger Institute Data Sharing"/>
        </authorList>
    </citation>
    <scope>NUCLEOTIDE SEQUENCE [LARGE SCALE GENOMIC DNA]</scope>
</reference>